<protein>
    <submittedName>
        <fullName evidence="1">Uncharacterized protein</fullName>
    </submittedName>
</protein>
<evidence type="ECO:0000313" key="1">
    <source>
        <dbReference type="EMBL" id="KAG5650549.1"/>
    </source>
</evidence>
<comment type="caution">
    <text evidence="1">The sequence shown here is derived from an EMBL/GenBank/DDBJ whole genome shotgun (WGS) entry which is preliminary data.</text>
</comment>
<dbReference type="AlphaFoldDB" id="A0A9P7KI64"/>
<keyword evidence="2" id="KW-1185">Reference proteome</keyword>
<reference evidence="1" key="1">
    <citation type="submission" date="2021-02" db="EMBL/GenBank/DDBJ databases">
        <authorList>
            <person name="Nieuwenhuis M."/>
            <person name="Van De Peppel L.J.J."/>
        </authorList>
    </citation>
    <scope>NUCLEOTIDE SEQUENCE</scope>
    <source>
        <strain evidence="1">D49</strain>
    </source>
</reference>
<dbReference type="EMBL" id="JABCKI010000420">
    <property type="protein sequence ID" value="KAG5650549.1"/>
    <property type="molecule type" value="Genomic_DNA"/>
</dbReference>
<name>A0A9P7KI64_9AGAR</name>
<dbReference type="OrthoDB" id="2142040at2759"/>
<gene>
    <name evidence="1" type="ORF">H0H81_011864</name>
</gene>
<evidence type="ECO:0000313" key="2">
    <source>
        <dbReference type="Proteomes" id="UP000717328"/>
    </source>
</evidence>
<organism evidence="1 2">
    <name type="scientific">Sphagnurus paluster</name>
    <dbReference type="NCBI Taxonomy" id="117069"/>
    <lineage>
        <taxon>Eukaryota</taxon>
        <taxon>Fungi</taxon>
        <taxon>Dikarya</taxon>
        <taxon>Basidiomycota</taxon>
        <taxon>Agaricomycotina</taxon>
        <taxon>Agaricomycetes</taxon>
        <taxon>Agaricomycetidae</taxon>
        <taxon>Agaricales</taxon>
        <taxon>Tricholomatineae</taxon>
        <taxon>Lyophyllaceae</taxon>
        <taxon>Sphagnurus</taxon>
    </lineage>
</organism>
<proteinExistence type="predicted"/>
<accession>A0A9P7KI64</accession>
<dbReference type="Proteomes" id="UP000717328">
    <property type="component" value="Unassembled WGS sequence"/>
</dbReference>
<reference evidence="1" key="2">
    <citation type="submission" date="2021-10" db="EMBL/GenBank/DDBJ databases">
        <title>Phylogenomics reveals ancestral predisposition of the termite-cultivated fungus Termitomyces towards a domesticated lifestyle.</title>
        <authorList>
            <person name="Auxier B."/>
            <person name="Grum-Grzhimaylo A."/>
            <person name="Cardenas M.E."/>
            <person name="Lodge J.D."/>
            <person name="Laessoe T."/>
            <person name="Pedersen O."/>
            <person name="Smith M.E."/>
            <person name="Kuyper T.W."/>
            <person name="Franco-Molano E.A."/>
            <person name="Baroni T.J."/>
            <person name="Aanen D.K."/>
        </authorList>
    </citation>
    <scope>NUCLEOTIDE SEQUENCE</scope>
    <source>
        <strain evidence="1">D49</strain>
    </source>
</reference>
<sequence length="123" mass="13806">MSRPVLLSHIGTRFQIAIPTGWFTTISTVSRKIYNHLVTVDYEESGHRETASIADRYNVSNELMRDMTTREIALSITSQDGPQTIAINTYYSTDSTLAGDLLQDDLYRSTRANVITACHLYSA</sequence>